<feature type="region of interest" description="Disordered" evidence="4">
    <location>
        <begin position="1"/>
        <end position="32"/>
    </location>
</feature>
<dbReference type="InterPro" id="IPR032478">
    <property type="entry name" value="Staufen_C"/>
</dbReference>
<dbReference type="GO" id="GO:0035418">
    <property type="term" value="P:protein localization to synapse"/>
    <property type="evidence" value="ECO:0007669"/>
    <property type="project" value="TreeGrafter"/>
</dbReference>
<dbReference type="PROSITE" id="PS50137">
    <property type="entry name" value="DS_RBD"/>
    <property type="match status" value="3"/>
</dbReference>
<feature type="compositionally biased region" description="Polar residues" evidence="4">
    <location>
        <begin position="10"/>
        <end position="32"/>
    </location>
</feature>
<evidence type="ECO:0000256" key="3">
    <source>
        <dbReference type="PROSITE-ProRule" id="PRU00266"/>
    </source>
</evidence>
<dbReference type="GO" id="GO:0010494">
    <property type="term" value="C:cytoplasmic stress granule"/>
    <property type="evidence" value="ECO:0007669"/>
    <property type="project" value="TreeGrafter"/>
</dbReference>
<name>A0A0N5AB75_9BILA</name>
<dbReference type="GO" id="GO:0003729">
    <property type="term" value="F:mRNA binding"/>
    <property type="evidence" value="ECO:0007669"/>
    <property type="project" value="TreeGrafter"/>
</dbReference>
<dbReference type="Pfam" id="PF00035">
    <property type="entry name" value="dsrm"/>
    <property type="match status" value="3"/>
</dbReference>
<dbReference type="Gene3D" id="3.30.160.20">
    <property type="match status" value="4"/>
</dbReference>
<reference evidence="7" key="1">
    <citation type="submission" date="2017-02" db="UniProtKB">
        <authorList>
            <consortium name="WormBaseParasite"/>
        </authorList>
    </citation>
    <scope>IDENTIFICATION</scope>
</reference>
<feature type="region of interest" description="Disordered" evidence="4">
    <location>
        <begin position="643"/>
        <end position="674"/>
    </location>
</feature>
<dbReference type="GO" id="GO:0043025">
    <property type="term" value="C:neuronal cell body"/>
    <property type="evidence" value="ECO:0007669"/>
    <property type="project" value="TreeGrafter"/>
</dbReference>
<keyword evidence="2 3" id="KW-0694">RNA-binding</keyword>
<dbReference type="Pfam" id="PF16482">
    <property type="entry name" value="Staufen_C"/>
    <property type="match status" value="1"/>
</dbReference>
<sequence length="880" mass="97308">MLECSPAPGTVTTASFSQSENVKPKQSSPSSFKLQPWCGVYLSDQESVPLKNVYNYAEIDKVKPKTPMCRIAELARYNKLKHEYKLMDESGPAHRKLFRVSLILAPDQVFDGCGASIKKAQRAAAETALRETVLPHPPNRTQKKSGKKGCRDPVFRIICIAQKLGLELNFSDVGLHTGGVPPPPPPPALLSPNRMPVPLGRGNFIPTIPNNQFVPMPQVPLQCPSPTQNFPMYLMTRPLVPYPNFPFGMMPFLHQVRLTIGPEFPVFLGVGPNKIKAKRHAALQALNFLTPRLSSLEKEKENITSGQKENASSVIDEKSMNFHENGVPKNLAPVALDQDVIESQAQAPSNDSGRAKKPKSAITQIHEYAFHMRMNVEFEVISEDGPAHNRHYVYQCRLISPGQVVVAEGEGGSKKLARQNACAVMLTKLKELENSSSFFSSTLIKPPKKAFSQKESKKKTVVMDMKMDPDYGHQINPVSRLIQVMQARKEPEPKFQLVMEYGQSRYKEFVVEVTCMDGLRCKGTGPNKKLAKRAAAEAMLATIGCVKPMPKPGKSLLKRRLENQNFNTEETVDIGVFNSNESSQVKNSCSNMDSIDKWKPEMADESLRKDAVSEVTLSVTASFGSQIITFADVDQKVKAEEKNSGWGKTMTDSNSHSKTTISESTTTQAASVHTAPASVKRVTFSNEVSAFPPPDDSSYPAPSITPLKSDVVFVSKMRRRGRDTKKKLTDEQRHLVACTARSFLSNWKESCKHAVYTSHPDISPNGSAFMLPTNLSAEMSQLSIADTSNHVYWPSCEKPLTETARQCLERIAETIKFSIGFSDFPKVESDGDLKYFSLISLGIEKPLVCHGRGDSEDAAHDNAAYNVLVALSSYDVIQQP</sequence>
<keyword evidence="1" id="KW-0677">Repeat</keyword>
<dbReference type="FunFam" id="3.30.160.20:FF:000007">
    <property type="entry name" value="Double-stranded RNA-binding protein Staufen homolog 1"/>
    <property type="match status" value="2"/>
</dbReference>
<dbReference type="GO" id="GO:0032839">
    <property type="term" value="C:dendrite cytoplasm"/>
    <property type="evidence" value="ECO:0007669"/>
    <property type="project" value="GOC"/>
</dbReference>
<feature type="domain" description="DRBM" evidence="5">
    <location>
        <begin position="360"/>
        <end position="431"/>
    </location>
</feature>
<keyword evidence="6" id="KW-1185">Reference proteome</keyword>
<dbReference type="GO" id="GO:0005886">
    <property type="term" value="C:plasma membrane"/>
    <property type="evidence" value="ECO:0007669"/>
    <property type="project" value="TreeGrafter"/>
</dbReference>
<accession>A0A0N5AB75</accession>
<feature type="domain" description="DRBM" evidence="5">
    <location>
        <begin position="476"/>
        <end position="545"/>
    </location>
</feature>
<dbReference type="Proteomes" id="UP000046393">
    <property type="component" value="Unplaced"/>
</dbReference>
<evidence type="ECO:0000256" key="1">
    <source>
        <dbReference type="ARBA" id="ARBA00022737"/>
    </source>
</evidence>
<dbReference type="InterPro" id="IPR014720">
    <property type="entry name" value="dsRBD_dom"/>
</dbReference>
<dbReference type="InterPro" id="IPR051740">
    <property type="entry name" value="DRBM-containing_protein"/>
</dbReference>
<evidence type="ECO:0000313" key="7">
    <source>
        <dbReference type="WBParaSite" id="SMUV_0000140101-mRNA-1"/>
    </source>
</evidence>
<dbReference type="SUPFAM" id="SSF54768">
    <property type="entry name" value="dsRNA-binding domain-like"/>
    <property type="match status" value="3"/>
</dbReference>
<dbReference type="GO" id="GO:0098964">
    <property type="term" value="P:anterograde dendritic transport of messenger ribonucleoprotein complex"/>
    <property type="evidence" value="ECO:0007669"/>
    <property type="project" value="TreeGrafter"/>
</dbReference>
<dbReference type="GO" id="GO:0003725">
    <property type="term" value="F:double-stranded RNA binding"/>
    <property type="evidence" value="ECO:0007669"/>
    <property type="project" value="TreeGrafter"/>
</dbReference>
<dbReference type="PANTHER" id="PTHR46054:SF3">
    <property type="entry name" value="MATERNAL EFFECT PROTEIN STAUFEN"/>
    <property type="match status" value="1"/>
</dbReference>
<evidence type="ECO:0000259" key="5">
    <source>
        <dbReference type="PROSITE" id="PS50137"/>
    </source>
</evidence>
<dbReference type="WBParaSite" id="SMUV_0000140101-mRNA-1">
    <property type="protein sequence ID" value="SMUV_0000140101-mRNA-1"/>
    <property type="gene ID" value="SMUV_0000140101"/>
</dbReference>
<feature type="domain" description="DRBM" evidence="5">
    <location>
        <begin position="66"/>
        <end position="134"/>
    </location>
</feature>
<feature type="compositionally biased region" description="Polar residues" evidence="4">
    <location>
        <begin position="650"/>
        <end position="671"/>
    </location>
</feature>
<dbReference type="CDD" id="cd19861">
    <property type="entry name" value="DSRM_STAU_rpt5"/>
    <property type="match status" value="1"/>
</dbReference>
<evidence type="ECO:0000313" key="6">
    <source>
        <dbReference type="Proteomes" id="UP000046393"/>
    </source>
</evidence>
<organism evidence="6 7">
    <name type="scientific">Syphacia muris</name>
    <dbReference type="NCBI Taxonomy" id="451379"/>
    <lineage>
        <taxon>Eukaryota</taxon>
        <taxon>Metazoa</taxon>
        <taxon>Ecdysozoa</taxon>
        <taxon>Nematoda</taxon>
        <taxon>Chromadorea</taxon>
        <taxon>Rhabditida</taxon>
        <taxon>Spirurina</taxon>
        <taxon>Oxyuridomorpha</taxon>
        <taxon>Oxyuroidea</taxon>
        <taxon>Oxyuridae</taxon>
        <taxon>Syphacia</taxon>
    </lineage>
</organism>
<dbReference type="GO" id="GO:0007281">
    <property type="term" value="P:germ cell development"/>
    <property type="evidence" value="ECO:0007669"/>
    <property type="project" value="TreeGrafter"/>
</dbReference>
<evidence type="ECO:0000256" key="4">
    <source>
        <dbReference type="SAM" id="MobiDB-lite"/>
    </source>
</evidence>
<evidence type="ECO:0000256" key="2">
    <source>
        <dbReference type="ARBA" id="ARBA00022884"/>
    </source>
</evidence>
<dbReference type="PANTHER" id="PTHR46054">
    <property type="entry name" value="MATERNAL EFFECT PROTEIN STAUFEN"/>
    <property type="match status" value="1"/>
</dbReference>
<proteinExistence type="predicted"/>
<dbReference type="CDD" id="cd19857">
    <property type="entry name" value="DSRM_STAU_rpt1"/>
    <property type="match status" value="1"/>
</dbReference>
<dbReference type="SMART" id="SM00358">
    <property type="entry name" value="DSRM"/>
    <property type="match status" value="3"/>
</dbReference>
<protein>
    <submittedName>
        <fullName evidence="7">DRBM domain-containing protein</fullName>
    </submittedName>
</protein>
<dbReference type="CDD" id="cd19860">
    <property type="entry name" value="DSRM_STAU_rpt4"/>
    <property type="match status" value="1"/>
</dbReference>
<dbReference type="GO" id="GO:0008298">
    <property type="term" value="P:intracellular mRNA localization"/>
    <property type="evidence" value="ECO:0007669"/>
    <property type="project" value="TreeGrafter"/>
</dbReference>
<dbReference type="AlphaFoldDB" id="A0A0N5AB75"/>
<dbReference type="STRING" id="451379.A0A0N5AB75"/>